<keyword evidence="2" id="KW-1133">Transmembrane helix</keyword>
<dbReference type="AlphaFoldDB" id="A0A978VCE6"/>
<keyword evidence="2" id="KW-0472">Membrane</keyword>
<evidence type="ECO:0008006" key="5">
    <source>
        <dbReference type="Google" id="ProtNLM"/>
    </source>
</evidence>
<protein>
    <recommendedName>
        <fullName evidence="5">High chlorophyll fluorescence 153</fullName>
    </recommendedName>
</protein>
<dbReference type="OrthoDB" id="786736at2759"/>
<dbReference type="PANTHER" id="PTHR37753:SF1">
    <property type="entry name" value="OS01G0940600 PROTEIN"/>
    <property type="match status" value="1"/>
</dbReference>
<proteinExistence type="predicted"/>
<organism evidence="3 4">
    <name type="scientific">Ziziphus jujuba var. spinosa</name>
    <dbReference type="NCBI Taxonomy" id="714518"/>
    <lineage>
        <taxon>Eukaryota</taxon>
        <taxon>Viridiplantae</taxon>
        <taxon>Streptophyta</taxon>
        <taxon>Embryophyta</taxon>
        <taxon>Tracheophyta</taxon>
        <taxon>Spermatophyta</taxon>
        <taxon>Magnoliopsida</taxon>
        <taxon>eudicotyledons</taxon>
        <taxon>Gunneridae</taxon>
        <taxon>Pentapetalae</taxon>
        <taxon>rosids</taxon>
        <taxon>fabids</taxon>
        <taxon>Rosales</taxon>
        <taxon>Rhamnaceae</taxon>
        <taxon>Paliureae</taxon>
        <taxon>Ziziphus</taxon>
    </lineage>
</organism>
<evidence type="ECO:0000313" key="3">
    <source>
        <dbReference type="EMBL" id="KAH7528035.1"/>
    </source>
</evidence>
<evidence type="ECO:0000256" key="2">
    <source>
        <dbReference type="SAM" id="Phobius"/>
    </source>
</evidence>
<evidence type="ECO:0000256" key="1">
    <source>
        <dbReference type="SAM" id="MobiDB-lite"/>
    </source>
</evidence>
<comment type="caution">
    <text evidence="3">The sequence shown here is derived from an EMBL/GenBank/DDBJ whole genome shotgun (WGS) entry which is preliminary data.</text>
</comment>
<gene>
    <name evidence="3" type="ORF">FEM48_Zijuj05G0029100</name>
</gene>
<evidence type="ECO:0000313" key="4">
    <source>
        <dbReference type="Proteomes" id="UP000813462"/>
    </source>
</evidence>
<reference evidence="3" key="1">
    <citation type="journal article" date="2021" name="Front. Plant Sci.">
        <title>Chromosome-Scale Genome Assembly for Chinese Sour Jujube and Insights Into Its Genome Evolution and Domestication Signature.</title>
        <authorList>
            <person name="Shen L.-Y."/>
            <person name="Luo H."/>
            <person name="Wang X.-L."/>
            <person name="Wang X.-M."/>
            <person name="Qiu X.-J."/>
            <person name="Liu H."/>
            <person name="Zhou S.-S."/>
            <person name="Jia K.-H."/>
            <person name="Nie S."/>
            <person name="Bao Y.-T."/>
            <person name="Zhang R.-G."/>
            <person name="Yun Q.-Z."/>
            <person name="Chai Y.-H."/>
            <person name="Lu J.-Y."/>
            <person name="Li Y."/>
            <person name="Zhao S.-W."/>
            <person name="Mao J.-F."/>
            <person name="Jia S.-G."/>
            <person name="Mao Y.-M."/>
        </authorList>
    </citation>
    <scope>NUCLEOTIDE SEQUENCE</scope>
    <source>
        <strain evidence="3">AT0</strain>
        <tissue evidence="3">Leaf</tissue>
    </source>
</reference>
<keyword evidence="2" id="KW-0812">Transmembrane</keyword>
<feature type="transmembrane region" description="Helical" evidence="2">
    <location>
        <begin position="67"/>
        <end position="86"/>
    </location>
</feature>
<name>A0A978VCE6_ZIZJJ</name>
<feature type="region of interest" description="Disordered" evidence="1">
    <location>
        <begin position="111"/>
        <end position="137"/>
    </location>
</feature>
<feature type="compositionally biased region" description="Basic residues" evidence="1">
    <location>
        <begin position="127"/>
        <end position="137"/>
    </location>
</feature>
<sequence length="137" mass="15157">MAGLLISNPSSFTLPLPSPPPTQQPSIKPPHSVFFPVVRFSGDPICRKTRGRGLTVVTRAGPGTSSYIFAFVLPLSLLAITVFTSIRIADKLDEDFLEEVAINQAIMEEDEEANDIDLPLEEQPTRSRARNRPKREI</sequence>
<dbReference type="PANTHER" id="PTHR37753">
    <property type="entry name" value="OS01G0940600 PROTEIN"/>
    <property type="match status" value="1"/>
</dbReference>
<dbReference type="EMBL" id="JAEACU010000005">
    <property type="protein sequence ID" value="KAH7528035.1"/>
    <property type="molecule type" value="Genomic_DNA"/>
</dbReference>
<accession>A0A978VCE6</accession>
<dbReference type="Proteomes" id="UP000813462">
    <property type="component" value="Unassembled WGS sequence"/>
</dbReference>
<feature type="compositionally biased region" description="Acidic residues" evidence="1">
    <location>
        <begin position="111"/>
        <end position="120"/>
    </location>
</feature>